<feature type="region of interest" description="Disordered" evidence="5">
    <location>
        <begin position="692"/>
        <end position="829"/>
    </location>
</feature>
<evidence type="ECO:0000256" key="3">
    <source>
        <dbReference type="ARBA" id="ARBA00018529"/>
    </source>
</evidence>
<dbReference type="InterPro" id="IPR036390">
    <property type="entry name" value="WH_DNA-bd_sf"/>
</dbReference>
<accession>A0A9P6CYX4</accession>
<keyword evidence="8" id="KW-1185">Reference proteome</keyword>
<evidence type="ECO:0000313" key="7">
    <source>
        <dbReference type="EMBL" id="KAF9477774.1"/>
    </source>
</evidence>
<feature type="compositionally biased region" description="Low complexity" evidence="5">
    <location>
        <begin position="703"/>
        <end position="717"/>
    </location>
</feature>
<name>A0A9P6CYX4_9AGAR</name>
<dbReference type="CDD" id="cd04449">
    <property type="entry name" value="DEP_DEPDC5-like"/>
    <property type="match status" value="1"/>
</dbReference>
<dbReference type="Proteomes" id="UP000807469">
    <property type="component" value="Unassembled WGS sequence"/>
</dbReference>
<feature type="compositionally biased region" description="Polar residues" evidence="5">
    <location>
        <begin position="645"/>
        <end position="657"/>
    </location>
</feature>
<feature type="compositionally biased region" description="Low complexity" evidence="5">
    <location>
        <begin position="660"/>
        <end position="677"/>
    </location>
</feature>
<evidence type="ECO:0000256" key="5">
    <source>
        <dbReference type="SAM" id="MobiDB-lite"/>
    </source>
</evidence>
<comment type="subcellular location">
    <subcellularLocation>
        <location evidence="1">Vacuole membrane</location>
        <topology evidence="1">Peripheral membrane protein</topology>
    </subcellularLocation>
</comment>
<dbReference type="PANTHER" id="PTHR13179:SF8">
    <property type="entry name" value="GATOR COMPLEX PROTEIN DEPDC5"/>
    <property type="match status" value="1"/>
</dbReference>
<feature type="domain" description="DEP" evidence="6">
    <location>
        <begin position="1182"/>
        <end position="1257"/>
    </location>
</feature>
<dbReference type="OrthoDB" id="39497at2759"/>
<comment type="caution">
    <text evidence="7">The sequence shown here is derived from an EMBL/GenBank/DDBJ whole genome shotgun (WGS) entry which is preliminary data.</text>
</comment>
<dbReference type="PROSITE" id="PS50186">
    <property type="entry name" value="DEP"/>
    <property type="match status" value="1"/>
</dbReference>
<gene>
    <name evidence="7" type="ORF">BDN70DRAFT_880792</name>
</gene>
<dbReference type="InterPro" id="IPR000591">
    <property type="entry name" value="DEP_dom"/>
</dbReference>
<dbReference type="PANTHER" id="PTHR13179">
    <property type="entry name" value="DEP DOMAIN CONTAINING PROTEIN 5"/>
    <property type="match status" value="1"/>
</dbReference>
<feature type="compositionally biased region" description="Polar residues" evidence="5">
    <location>
        <begin position="745"/>
        <end position="769"/>
    </location>
</feature>
<dbReference type="InterPro" id="IPR048255">
    <property type="entry name" value="IML1_N"/>
</dbReference>
<dbReference type="GO" id="GO:0035556">
    <property type="term" value="P:intracellular signal transduction"/>
    <property type="evidence" value="ECO:0007669"/>
    <property type="project" value="InterPro"/>
</dbReference>
<dbReference type="Pfam" id="PF12257">
    <property type="entry name" value="IML1"/>
    <property type="match status" value="1"/>
</dbReference>
<dbReference type="GO" id="GO:0005096">
    <property type="term" value="F:GTPase activator activity"/>
    <property type="evidence" value="ECO:0007669"/>
    <property type="project" value="InterPro"/>
</dbReference>
<dbReference type="EMBL" id="MU155251">
    <property type="protein sequence ID" value="KAF9477774.1"/>
    <property type="molecule type" value="Genomic_DNA"/>
</dbReference>
<evidence type="ECO:0000313" key="8">
    <source>
        <dbReference type="Proteomes" id="UP000807469"/>
    </source>
</evidence>
<feature type="compositionally biased region" description="Polar residues" evidence="5">
    <location>
        <begin position="693"/>
        <end position="702"/>
    </location>
</feature>
<feature type="compositionally biased region" description="Basic and acidic residues" evidence="5">
    <location>
        <begin position="615"/>
        <end position="630"/>
    </location>
</feature>
<evidence type="ECO:0000259" key="6">
    <source>
        <dbReference type="PROSITE" id="PS50186"/>
    </source>
</evidence>
<dbReference type="GO" id="GO:1990130">
    <property type="term" value="C:GATOR1 complex"/>
    <property type="evidence" value="ECO:0007669"/>
    <property type="project" value="TreeGrafter"/>
</dbReference>
<dbReference type="GO" id="GO:1904262">
    <property type="term" value="P:negative regulation of TORC1 signaling"/>
    <property type="evidence" value="ECO:0007669"/>
    <property type="project" value="TreeGrafter"/>
</dbReference>
<dbReference type="GO" id="GO:0010508">
    <property type="term" value="P:positive regulation of autophagy"/>
    <property type="evidence" value="ECO:0007669"/>
    <property type="project" value="TreeGrafter"/>
</dbReference>
<dbReference type="InterPro" id="IPR027244">
    <property type="entry name" value="IML1"/>
</dbReference>
<feature type="compositionally biased region" description="Polar residues" evidence="5">
    <location>
        <begin position="1"/>
        <end position="22"/>
    </location>
</feature>
<dbReference type="SUPFAM" id="SSF46785">
    <property type="entry name" value="Winged helix' DNA-binding domain"/>
    <property type="match status" value="1"/>
</dbReference>
<comment type="similarity">
    <text evidence="2">Belongs to the IML1 family.</text>
</comment>
<dbReference type="InterPro" id="IPR036388">
    <property type="entry name" value="WH-like_DNA-bd_sf"/>
</dbReference>
<feature type="region of interest" description="Disordered" evidence="5">
    <location>
        <begin position="1"/>
        <end position="28"/>
    </location>
</feature>
<protein>
    <recommendedName>
        <fullName evidence="3">Vacuolar membrane-associated protein IML1</fullName>
    </recommendedName>
    <alternativeName>
        <fullName evidence="4">Vacuolar membrane-associated protein iml1</fullName>
    </alternativeName>
</protein>
<feature type="region of interest" description="Disordered" evidence="5">
    <location>
        <begin position="584"/>
        <end position="678"/>
    </location>
</feature>
<sequence>MATSREQSQFGRRRSNTAQSSFRGPPPTSLTIGDTKVLNAWVHDVKDSHYVIFNQTWWPGVAGGDCLRVLSSDADSPDTAFLFIVPKDEICAKPQLQISVPRPIADVFGLRNNGEVTMTKVDKASWCADYVEFIFQDQYLGRNDMWRLGKYLSGQCVYKDQEVSFIGGIVAKIQNIYINGEKVSSALMTPSTKAIYRSFSAKITIFIQVCRELWSFAGDGERYNEKVVHSFLPALFEKWREAGTNHTVTIVLISRVFYDESEIDYAAGPLRRDGRGNWYKDFFKVITDLEVLHEWKPTLVSLKNSFWDFQRDILLTHHYHRAKKDARDDAEPQEVRLVGKLSYAQDGPILEALNLGLNPTETHYIDRSLNLTGATTILISPGTGYFRVSKQLLRLTTTRMLDQGFVLDLILLTKQPLHQSPIFSFEGVDPLGKFEKDGSSDYKEAKFEKDRNIMDPLMLDPLWGGDDDPKADKRQQKTFWWEPFWISTTFWDRQMDLPFRQDRFLARAKMHEIQMLGLLEHDVLSSIEVPYMDKPSTPSPEQTSDEDKADKAEKPTTTLITKEDADKFDLDTFGLTFNYDTVTISRPENGPGSIPARPNAEKRASHRHSNVGRIDTIEESPKIQIHKELPPEGPNVIEKPVSPAAQRSTSPSQSIRSALSERSTSSKTPSRSGSVSKGSLAKLVAPSWLFNPFRSQPSEPQTTQVSASASPSSTPSEKSQKSLARATTTPSSPIRMPPPSKPTVAATTNQSIQPMTIRNKTMTKSSLSRTLEDDNPAAPLRSSFIRRSPINTPPRDEILASKRRSGTSTLAHSFPSSSPRIVINPTRPQGTVSYPQASLARRWQHIHPQPTYKHDLKWKSIVTPGCLPLTVEHFPSSAELESSYDVFSYEFIVDPGEMRSFLVKPPIVRGTAEDLRRAWALVVMRGMAAVRLAQGFQFILKPQKTPGEEEKVAFRRTKSFTGDEGLDSWPSGAAEVLSSTTDPVYLSMTNEIHRISYTGEAIQVRRYVRRTAPYRPFSYQCLIWPKLGEGYTELSTEFQSHGLENYGWNRLDMLVAGYEHHFNESLRYWRTRFIVIPTAERPHVTIGPSGEMLNDEEARILGIEKLAEQFTKLRWQPPDEKIAHPPVRFLPTTLDPTSSVLDEALMDQLDQIHAQGPLRKKMKSEREISDMSLSAIAKAMREEDGVPITFYQWHRSQYPDSFIGYDFVSWLVREFRDVSTRAQATEWGVKLQEQGLFEHCRGYHNFLDGHYYYRLKGEFAQHSTPRHWFRRYTEDGTVRSGYQAINSGRALSKTPAGLRKTKKRLILSQTMVIDIDPHKRSDQAESVILHHDIIHNPATVFHFELQWIGTTPRCIEDQLRLWSRTIERYGLKLVEAYVTQISDIRERNAFQSCYPMALALAPPVIPDLDKRVPEGTQTVRYFEYALLQHFGFIVDVEAADLYPEQIDVIYSYRRSPYKYSQFVHRTGVAFIQVLGGDKGFLFLTNRLMGPGRMGSALKAKDHLPAVTAEEIRTEMSEFCKDKEKLQMFYDEQVAMLPPPLYMAEEPPPLQI</sequence>
<feature type="compositionally biased region" description="Polar residues" evidence="5">
    <location>
        <begin position="806"/>
        <end position="819"/>
    </location>
</feature>
<organism evidence="7 8">
    <name type="scientific">Pholiota conissans</name>
    <dbReference type="NCBI Taxonomy" id="109636"/>
    <lineage>
        <taxon>Eukaryota</taxon>
        <taxon>Fungi</taxon>
        <taxon>Dikarya</taxon>
        <taxon>Basidiomycota</taxon>
        <taxon>Agaricomycotina</taxon>
        <taxon>Agaricomycetes</taxon>
        <taxon>Agaricomycetidae</taxon>
        <taxon>Agaricales</taxon>
        <taxon>Agaricineae</taxon>
        <taxon>Strophariaceae</taxon>
        <taxon>Pholiota</taxon>
    </lineage>
</organism>
<evidence type="ECO:0000256" key="1">
    <source>
        <dbReference type="ARBA" id="ARBA00004148"/>
    </source>
</evidence>
<evidence type="ECO:0000256" key="2">
    <source>
        <dbReference type="ARBA" id="ARBA00005643"/>
    </source>
</evidence>
<proteinExistence type="inferred from homology"/>
<dbReference type="SMART" id="SM00049">
    <property type="entry name" value="DEP"/>
    <property type="match status" value="1"/>
</dbReference>
<feature type="region of interest" description="Disordered" evidence="5">
    <location>
        <begin position="530"/>
        <end position="557"/>
    </location>
</feature>
<dbReference type="GO" id="GO:0005774">
    <property type="term" value="C:vacuolar membrane"/>
    <property type="evidence" value="ECO:0007669"/>
    <property type="project" value="UniProtKB-SubCell"/>
</dbReference>
<feature type="compositionally biased region" description="Basic and acidic residues" evidence="5">
    <location>
        <begin position="545"/>
        <end position="554"/>
    </location>
</feature>
<evidence type="ECO:0000256" key="4">
    <source>
        <dbReference type="ARBA" id="ARBA00021881"/>
    </source>
</evidence>
<dbReference type="Gene3D" id="1.10.10.10">
    <property type="entry name" value="Winged helix-like DNA-binding domain superfamily/Winged helix DNA-binding domain"/>
    <property type="match status" value="1"/>
</dbReference>
<reference evidence="7" key="1">
    <citation type="submission" date="2020-11" db="EMBL/GenBank/DDBJ databases">
        <authorList>
            <consortium name="DOE Joint Genome Institute"/>
            <person name="Ahrendt S."/>
            <person name="Riley R."/>
            <person name="Andreopoulos W."/>
            <person name="Labutti K."/>
            <person name="Pangilinan J."/>
            <person name="Ruiz-Duenas F.J."/>
            <person name="Barrasa J.M."/>
            <person name="Sanchez-Garcia M."/>
            <person name="Camarero S."/>
            <person name="Miyauchi S."/>
            <person name="Serrano A."/>
            <person name="Linde D."/>
            <person name="Babiker R."/>
            <person name="Drula E."/>
            <person name="Ayuso-Fernandez I."/>
            <person name="Pacheco R."/>
            <person name="Padilla G."/>
            <person name="Ferreira P."/>
            <person name="Barriuso J."/>
            <person name="Kellner H."/>
            <person name="Castanera R."/>
            <person name="Alfaro M."/>
            <person name="Ramirez L."/>
            <person name="Pisabarro A.G."/>
            <person name="Kuo A."/>
            <person name="Tritt A."/>
            <person name="Lipzen A."/>
            <person name="He G."/>
            <person name="Yan M."/>
            <person name="Ng V."/>
            <person name="Cullen D."/>
            <person name="Martin F."/>
            <person name="Rosso M.-N."/>
            <person name="Henrissat B."/>
            <person name="Hibbett D."/>
            <person name="Martinez A.T."/>
            <person name="Grigoriev I.V."/>
        </authorList>
    </citation>
    <scope>NUCLEOTIDE SEQUENCE</scope>
    <source>
        <strain evidence="7">CIRM-BRFM 674</strain>
    </source>
</reference>
<dbReference type="Pfam" id="PF00610">
    <property type="entry name" value="DEP"/>
    <property type="match status" value="1"/>
</dbReference>